<dbReference type="AlphaFoldDB" id="A0A382V231"/>
<dbReference type="InterPro" id="IPR003454">
    <property type="entry name" value="MOase_MmoB_DmpM"/>
</dbReference>
<accession>A0A382V231</accession>
<protein>
    <submittedName>
        <fullName evidence="1">Uncharacterized protein</fullName>
    </submittedName>
</protein>
<dbReference type="SUPFAM" id="SSF56029">
    <property type="entry name" value="Monooxygenase (hydroxylase) regulatory protein"/>
    <property type="match status" value="1"/>
</dbReference>
<dbReference type="Gene3D" id="3.90.56.10">
    <property type="entry name" value="Monooxygenase component MmoB/DmpM"/>
    <property type="match status" value="1"/>
</dbReference>
<gene>
    <name evidence="1" type="ORF">METZ01_LOCUS393407</name>
</gene>
<name>A0A382V231_9ZZZZ</name>
<dbReference type="Pfam" id="PF02406">
    <property type="entry name" value="MmoB_DmpM"/>
    <property type="match status" value="1"/>
</dbReference>
<reference evidence="1" key="1">
    <citation type="submission" date="2018-05" db="EMBL/GenBank/DDBJ databases">
        <authorList>
            <person name="Lanie J.A."/>
            <person name="Ng W.-L."/>
            <person name="Kazmierczak K.M."/>
            <person name="Andrzejewski T.M."/>
            <person name="Davidsen T.M."/>
            <person name="Wayne K.J."/>
            <person name="Tettelin H."/>
            <person name="Glass J.I."/>
            <person name="Rusch D."/>
            <person name="Podicherti R."/>
            <person name="Tsui H.-C.T."/>
            <person name="Winkler M.E."/>
        </authorList>
    </citation>
    <scope>NUCLEOTIDE SEQUENCE</scope>
</reference>
<sequence>MSNSQANRFVGPVIKNSEVGDAVLEAIYEDNKGRKIEVEEHASYVRIKVEKECVIRFDTVSDMLGR</sequence>
<proteinExistence type="predicted"/>
<dbReference type="GO" id="GO:0004497">
    <property type="term" value="F:monooxygenase activity"/>
    <property type="evidence" value="ECO:0007669"/>
    <property type="project" value="InterPro"/>
</dbReference>
<dbReference type="InterPro" id="IPR036889">
    <property type="entry name" value="mOase_MmoB_DmpM_sf"/>
</dbReference>
<evidence type="ECO:0000313" key="1">
    <source>
        <dbReference type="EMBL" id="SVD40553.1"/>
    </source>
</evidence>
<dbReference type="EMBL" id="UINC01148579">
    <property type="protein sequence ID" value="SVD40553.1"/>
    <property type="molecule type" value="Genomic_DNA"/>
</dbReference>
<feature type="non-terminal residue" evidence="1">
    <location>
        <position position="66"/>
    </location>
</feature>
<organism evidence="1">
    <name type="scientific">marine metagenome</name>
    <dbReference type="NCBI Taxonomy" id="408172"/>
    <lineage>
        <taxon>unclassified sequences</taxon>
        <taxon>metagenomes</taxon>
        <taxon>ecological metagenomes</taxon>
    </lineage>
</organism>